<accession>A0ABY4P6S7</accession>
<dbReference type="NCBIfam" id="TIGR02464">
    <property type="entry name" value="ribofla_fusion"/>
    <property type="match status" value="1"/>
</dbReference>
<dbReference type="EMBL" id="CP091196">
    <property type="protein sequence ID" value="UQS28039.1"/>
    <property type="molecule type" value="Genomic_DNA"/>
</dbReference>
<evidence type="ECO:0000313" key="5">
    <source>
        <dbReference type="Proteomes" id="UP000830158"/>
    </source>
</evidence>
<proteinExistence type="predicted"/>
<dbReference type="Gene3D" id="1.10.357.40">
    <property type="entry name" value="YbiA-like"/>
    <property type="match status" value="1"/>
</dbReference>
<evidence type="ECO:0000259" key="3">
    <source>
        <dbReference type="Pfam" id="PF08719"/>
    </source>
</evidence>
<dbReference type="Pfam" id="PF08719">
    <property type="entry name" value="NADAR"/>
    <property type="match status" value="1"/>
</dbReference>
<evidence type="ECO:0000256" key="2">
    <source>
        <dbReference type="ARBA" id="ARBA00000751"/>
    </source>
</evidence>
<keyword evidence="5" id="KW-1185">Reference proteome</keyword>
<reference evidence="4" key="1">
    <citation type="submission" date="2022-01" db="EMBL/GenBank/DDBJ databases">
        <title>PSI-footprinting approach for the identification of protein synthesis inhibitor producers.</title>
        <authorList>
            <person name="Handel F."/>
            <person name="Kulik A."/>
            <person name="Wex K.W."/>
            <person name="Berscheid A."/>
            <person name="Saur J.S."/>
            <person name="Winkler A."/>
            <person name="Wibberg D."/>
            <person name="Kalinowski J."/>
            <person name="Broetz-Oesterhelt H."/>
            <person name="Mast Y."/>
        </authorList>
    </citation>
    <scope>NUCLEOTIDE SEQUENCE</scope>
    <source>
        <strain evidence="4">KNN 49.3e</strain>
    </source>
</reference>
<comment type="catalytic activity">
    <reaction evidence="1">
        <text>5-amino-6-(5-phospho-D-ribosylamino)uracil + H2O = 5,6-diaminouracil + D-ribose 5-phosphate</text>
        <dbReference type="Rhea" id="RHEA:55020"/>
        <dbReference type="ChEBI" id="CHEBI:15377"/>
        <dbReference type="ChEBI" id="CHEBI:46252"/>
        <dbReference type="ChEBI" id="CHEBI:58453"/>
        <dbReference type="ChEBI" id="CHEBI:78346"/>
    </reaction>
</comment>
<dbReference type="InterPro" id="IPR037238">
    <property type="entry name" value="YbiA-like_sf"/>
</dbReference>
<protein>
    <submittedName>
        <fullName evidence="4">NADAR family protein</fullName>
    </submittedName>
</protein>
<evidence type="ECO:0000313" key="4">
    <source>
        <dbReference type="EMBL" id="UQS28039.1"/>
    </source>
</evidence>
<feature type="domain" description="NADAR" evidence="3">
    <location>
        <begin position="22"/>
        <end position="181"/>
    </location>
</feature>
<dbReference type="CDD" id="cd15457">
    <property type="entry name" value="NADAR"/>
    <property type="match status" value="1"/>
</dbReference>
<dbReference type="Proteomes" id="UP000830158">
    <property type="component" value="Chromosome"/>
</dbReference>
<dbReference type="SUPFAM" id="SSF143990">
    <property type="entry name" value="YbiA-like"/>
    <property type="match status" value="1"/>
</dbReference>
<evidence type="ECO:0000256" key="1">
    <source>
        <dbReference type="ARBA" id="ARBA00000022"/>
    </source>
</evidence>
<name>A0ABY4P6S7_9PSEU</name>
<organism evidence="4 5">
    <name type="scientific">Amycolatopsis thermalba</name>
    <dbReference type="NCBI Taxonomy" id="944492"/>
    <lineage>
        <taxon>Bacteria</taxon>
        <taxon>Bacillati</taxon>
        <taxon>Actinomycetota</taxon>
        <taxon>Actinomycetes</taxon>
        <taxon>Pseudonocardiales</taxon>
        <taxon>Pseudonocardiaceae</taxon>
        <taxon>Amycolatopsis</taxon>
    </lineage>
</organism>
<dbReference type="InterPro" id="IPR012816">
    <property type="entry name" value="NADAR"/>
</dbReference>
<gene>
    <name evidence="4" type="ORF">L1857_29455</name>
</gene>
<sequence>MPVVRAELIERVRRGERVEYLFFWGHRPEPDGSAGRGCLSQWWPARFTVDGREFATAEHYMMWRKALLFGDSAVAEEVLRAPHPGRAKELGRQVAGFDPARWEASRYDIVVAGSVAKFGQNPDLGRFLVGTGPRVLVEASPVDAIWGIGAAADDPRAGDPERWPGLNLLGFALMDARAQLRG</sequence>
<comment type="catalytic activity">
    <reaction evidence="2">
        <text>2,5-diamino-6-hydroxy-4-(5-phosphoribosylamino)-pyrimidine + H2O = 2,5,6-triamino-4-hydroxypyrimidine + D-ribose 5-phosphate</text>
        <dbReference type="Rhea" id="RHEA:23436"/>
        <dbReference type="ChEBI" id="CHEBI:15377"/>
        <dbReference type="ChEBI" id="CHEBI:58614"/>
        <dbReference type="ChEBI" id="CHEBI:78346"/>
        <dbReference type="ChEBI" id="CHEBI:137796"/>
    </reaction>
</comment>